<keyword evidence="11 18" id="KW-0503">Monooxygenase</keyword>
<keyword evidence="9" id="KW-1133">Transmembrane helix</keyword>
<accession>A0AAD9JFW6</accession>
<dbReference type="GO" id="GO:0050660">
    <property type="term" value="F:flavin adenine dinucleotide binding"/>
    <property type="evidence" value="ECO:0007669"/>
    <property type="project" value="InterPro"/>
</dbReference>
<reference evidence="19" key="1">
    <citation type="journal article" date="2023" name="Mol. Biol. Evol.">
        <title>Third-Generation Sequencing Reveals the Adaptive Role of the Epigenome in Three Deep-Sea Polychaetes.</title>
        <authorList>
            <person name="Perez M."/>
            <person name="Aroh O."/>
            <person name="Sun Y."/>
            <person name="Lan Y."/>
            <person name="Juniper S.K."/>
            <person name="Young C.R."/>
            <person name="Angers B."/>
            <person name="Qian P.Y."/>
        </authorList>
    </citation>
    <scope>NUCLEOTIDE SEQUENCE</scope>
    <source>
        <strain evidence="19">R07B-5</strain>
    </source>
</reference>
<dbReference type="GO" id="GO:0034899">
    <property type="term" value="F:trimethylamine monooxygenase activity"/>
    <property type="evidence" value="ECO:0007669"/>
    <property type="project" value="UniProtKB-EC"/>
</dbReference>
<evidence type="ECO:0000256" key="15">
    <source>
        <dbReference type="ARBA" id="ARBA00048041"/>
    </source>
</evidence>
<keyword evidence="8" id="KW-0521">NADP</keyword>
<dbReference type="GO" id="GO:0004499">
    <property type="term" value="F:N,N-dimethylaniline monooxygenase activity"/>
    <property type="evidence" value="ECO:0007669"/>
    <property type="project" value="InterPro"/>
</dbReference>
<evidence type="ECO:0000256" key="18">
    <source>
        <dbReference type="RuleBase" id="RU361177"/>
    </source>
</evidence>
<dbReference type="InterPro" id="IPR036188">
    <property type="entry name" value="FAD/NAD-bd_sf"/>
</dbReference>
<comment type="similarity">
    <text evidence="3 18">Belongs to the FMO family.</text>
</comment>
<dbReference type="InterPro" id="IPR050346">
    <property type="entry name" value="FMO-like"/>
</dbReference>
<dbReference type="Pfam" id="PF00743">
    <property type="entry name" value="FMO-like"/>
    <property type="match status" value="1"/>
</dbReference>
<comment type="catalytic activity">
    <reaction evidence="17">
        <text>N,N-dimethylaniline + NADPH + O2 + H(+) = N,N-dimethylaniline N-oxide + NADP(+) + H2O</text>
        <dbReference type="Rhea" id="RHEA:24468"/>
        <dbReference type="ChEBI" id="CHEBI:15377"/>
        <dbReference type="ChEBI" id="CHEBI:15378"/>
        <dbReference type="ChEBI" id="CHEBI:15379"/>
        <dbReference type="ChEBI" id="CHEBI:16269"/>
        <dbReference type="ChEBI" id="CHEBI:17735"/>
        <dbReference type="ChEBI" id="CHEBI:57783"/>
        <dbReference type="ChEBI" id="CHEBI:58349"/>
        <dbReference type="EC" id="1.14.13.8"/>
    </reaction>
    <physiologicalReaction direction="left-to-right" evidence="17">
        <dbReference type="Rhea" id="RHEA:24469"/>
    </physiologicalReaction>
</comment>
<evidence type="ECO:0000313" key="19">
    <source>
        <dbReference type="EMBL" id="KAK2152189.1"/>
    </source>
</evidence>
<evidence type="ECO:0000256" key="13">
    <source>
        <dbReference type="ARBA" id="ARBA00045957"/>
    </source>
</evidence>
<dbReference type="GO" id="GO:0050661">
    <property type="term" value="F:NADP binding"/>
    <property type="evidence" value="ECO:0007669"/>
    <property type="project" value="InterPro"/>
</dbReference>
<evidence type="ECO:0000256" key="3">
    <source>
        <dbReference type="ARBA" id="ARBA00009183"/>
    </source>
</evidence>
<dbReference type="FunFam" id="3.50.50.60:FF:000159">
    <property type="entry name" value="Dimethylaniline monooxygenase [N-oxide-forming]"/>
    <property type="match status" value="1"/>
</dbReference>
<protein>
    <recommendedName>
        <fullName evidence="18">Flavin-containing monooxygenase</fullName>
        <ecNumber evidence="18">1.-.-.-</ecNumber>
    </recommendedName>
</protein>
<gene>
    <name evidence="19" type="ORF">NP493_2504g00004</name>
</gene>
<proteinExistence type="inferred from homology"/>
<dbReference type="Proteomes" id="UP001209878">
    <property type="component" value="Unassembled WGS sequence"/>
</dbReference>
<comment type="catalytic activity">
    <reaction evidence="14">
        <text>hypotaurine + NADH + O2 + H(+) = taurine + NAD(+) + H2O</text>
        <dbReference type="Rhea" id="RHEA:74111"/>
        <dbReference type="ChEBI" id="CHEBI:15377"/>
        <dbReference type="ChEBI" id="CHEBI:15378"/>
        <dbReference type="ChEBI" id="CHEBI:15379"/>
        <dbReference type="ChEBI" id="CHEBI:57540"/>
        <dbReference type="ChEBI" id="CHEBI:57853"/>
        <dbReference type="ChEBI" id="CHEBI:57945"/>
        <dbReference type="ChEBI" id="CHEBI:507393"/>
        <dbReference type="EC" id="1.14.13.8"/>
    </reaction>
    <physiologicalReaction direction="left-to-right" evidence="14">
        <dbReference type="Rhea" id="RHEA:74112"/>
    </physiologicalReaction>
</comment>
<keyword evidence="12" id="KW-0472">Membrane</keyword>
<keyword evidence="4 18" id="KW-0285">Flavoprotein</keyword>
<evidence type="ECO:0000256" key="6">
    <source>
        <dbReference type="ARBA" id="ARBA00022824"/>
    </source>
</evidence>
<keyword evidence="20" id="KW-1185">Reference proteome</keyword>
<sequence length="431" mass="48411">MLSYLHSYAANFGLEKYITYNHDVTLVEPASDYDSTGRWTVAVKDRKSGKVTTNTFDAVLVCNGLHTRPHWPDIPGLKSFKGRVMHAVEHGDTKVYERKRVVVIGMGNSGGDTAVDASRVASKVYLVTRKGEWITTKANAVGLPFDIDMFRRANGHIFGGKLPEPHLDHKIYRVVPEWSYMDRRLVVSSDLPTQILCGYVTVKAEAVSVSGNTVEFSDGSREVDIDVIVCATGYDYSFPPLEDCIQLVGSYKFDFLLYRWVFPPSLKHPTLAVVGLSPEVSPVLPKLEMQSRWAICVFKKKCNLPDIKTMWRDINGRRNDVVDHVTYMDAMASEVGCKPNIAKLLLTDPRLGWRCYFGPATACQYRLSGPGKWDGARDAILGTMERILYPLNTRPIPKKVAGSQGRFNFLKIAIPLVAMVAFAVHWWQTHY</sequence>
<comment type="catalytic activity">
    <reaction evidence="15">
        <text>hypotaurine + NADPH + O2 + H(+) = taurine + NADP(+) + H2O</text>
        <dbReference type="Rhea" id="RHEA:69819"/>
        <dbReference type="ChEBI" id="CHEBI:15377"/>
        <dbReference type="ChEBI" id="CHEBI:15378"/>
        <dbReference type="ChEBI" id="CHEBI:15379"/>
        <dbReference type="ChEBI" id="CHEBI:57783"/>
        <dbReference type="ChEBI" id="CHEBI:57853"/>
        <dbReference type="ChEBI" id="CHEBI:58349"/>
        <dbReference type="ChEBI" id="CHEBI:507393"/>
        <dbReference type="EC" id="1.14.13.8"/>
    </reaction>
    <physiologicalReaction direction="left-to-right" evidence="15">
        <dbReference type="Rhea" id="RHEA:69820"/>
    </physiologicalReaction>
</comment>
<evidence type="ECO:0000313" key="20">
    <source>
        <dbReference type="Proteomes" id="UP001209878"/>
    </source>
</evidence>
<comment type="catalytic activity">
    <reaction evidence="16">
        <text>trimethylamine + NADPH + O2 = trimethylamine N-oxide + NADP(+) + H2O</text>
        <dbReference type="Rhea" id="RHEA:31979"/>
        <dbReference type="ChEBI" id="CHEBI:15377"/>
        <dbReference type="ChEBI" id="CHEBI:15379"/>
        <dbReference type="ChEBI" id="CHEBI:15724"/>
        <dbReference type="ChEBI" id="CHEBI:57783"/>
        <dbReference type="ChEBI" id="CHEBI:58349"/>
        <dbReference type="ChEBI" id="CHEBI:58389"/>
        <dbReference type="EC" id="1.14.13.148"/>
    </reaction>
    <physiologicalReaction direction="left-to-right" evidence="16">
        <dbReference type="Rhea" id="RHEA:31980"/>
    </physiologicalReaction>
</comment>
<evidence type="ECO:0000256" key="4">
    <source>
        <dbReference type="ARBA" id="ARBA00022630"/>
    </source>
</evidence>
<dbReference type="EC" id="1.-.-.-" evidence="18"/>
<dbReference type="SUPFAM" id="SSF51905">
    <property type="entry name" value="FAD/NAD(P)-binding domain"/>
    <property type="match status" value="2"/>
</dbReference>
<dbReference type="PANTHER" id="PTHR23023">
    <property type="entry name" value="DIMETHYLANILINE MONOOXYGENASE"/>
    <property type="match status" value="1"/>
</dbReference>
<comment type="subcellular location">
    <subcellularLocation>
        <location evidence="2">Endoplasmic reticulum membrane</location>
        <topology evidence="2">Single-pass membrane protein</topology>
    </subcellularLocation>
</comment>
<dbReference type="PIRSF" id="PIRSF000332">
    <property type="entry name" value="FMO"/>
    <property type="match status" value="1"/>
</dbReference>
<evidence type="ECO:0000256" key="5">
    <source>
        <dbReference type="ARBA" id="ARBA00022692"/>
    </source>
</evidence>
<evidence type="ECO:0000256" key="7">
    <source>
        <dbReference type="ARBA" id="ARBA00022827"/>
    </source>
</evidence>
<evidence type="ECO:0000256" key="9">
    <source>
        <dbReference type="ARBA" id="ARBA00022989"/>
    </source>
</evidence>
<evidence type="ECO:0000256" key="2">
    <source>
        <dbReference type="ARBA" id="ARBA00004389"/>
    </source>
</evidence>
<keyword evidence="7 18" id="KW-0274">FAD</keyword>
<evidence type="ECO:0000256" key="16">
    <source>
        <dbReference type="ARBA" id="ARBA00048088"/>
    </source>
</evidence>
<dbReference type="Gene3D" id="3.50.50.60">
    <property type="entry name" value="FAD/NAD(P)-binding domain"/>
    <property type="match status" value="1"/>
</dbReference>
<evidence type="ECO:0000256" key="14">
    <source>
        <dbReference type="ARBA" id="ARBA00047338"/>
    </source>
</evidence>
<evidence type="ECO:0000256" key="10">
    <source>
        <dbReference type="ARBA" id="ARBA00023002"/>
    </source>
</evidence>
<keyword evidence="5" id="KW-0812">Transmembrane</keyword>
<dbReference type="PRINTS" id="PR00370">
    <property type="entry name" value="FMOXYGENASE"/>
</dbReference>
<evidence type="ECO:0000256" key="12">
    <source>
        <dbReference type="ARBA" id="ARBA00023136"/>
    </source>
</evidence>
<dbReference type="InterPro" id="IPR000960">
    <property type="entry name" value="Flavin_mOase"/>
</dbReference>
<name>A0AAD9JFW6_RIDPI</name>
<comment type="caution">
    <text evidence="19">The sequence shown here is derived from an EMBL/GenBank/DDBJ whole genome shotgun (WGS) entry which is preliminary data.</text>
</comment>
<dbReference type="EMBL" id="JAODUO010002497">
    <property type="protein sequence ID" value="KAK2152189.1"/>
    <property type="molecule type" value="Genomic_DNA"/>
</dbReference>
<keyword evidence="6" id="KW-0256">Endoplasmic reticulum</keyword>
<comment type="cofactor">
    <cofactor evidence="1 18">
        <name>FAD</name>
        <dbReference type="ChEBI" id="CHEBI:57692"/>
    </cofactor>
</comment>
<evidence type="ECO:0000256" key="17">
    <source>
        <dbReference type="ARBA" id="ARBA00049443"/>
    </source>
</evidence>
<keyword evidence="10 18" id="KW-0560">Oxidoreductase</keyword>
<evidence type="ECO:0000256" key="8">
    <source>
        <dbReference type="ARBA" id="ARBA00022857"/>
    </source>
</evidence>
<organism evidence="19 20">
    <name type="scientific">Ridgeia piscesae</name>
    <name type="common">Tubeworm</name>
    <dbReference type="NCBI Taxonomy" id="27915"/>
    <lineage>
        <taxon>Eukaryota</taxon>
        <taxon>Metazoa</taxon>
        <taxon>Spiralia</taxon>
        <taxon>Lophotrochozoa</taxon>
        <taxon>Annelida</taxon>
        <taxon>Polychaeta</taxon>
        <taxon>Sedentaria</taxon>
        <taxon>Canalipalpata</taxon>
        <taxon>Sabellida</taxon>
        <taxon>Siboglinidae</taxon>
        <taxon>Ridgeia</taxon>
    </lineage>
</organism>
<evidence type="ECO:0000256" key="11">
    <source>
        <dbReference type="ARBA" id="ARBA00023033"/>
    </source>
</evidence>
<dbReference type="AlphaFoldDB" id="A0AAD9JFW6"/>
<comment type="function">
    <text evidence="13">Broad spectrum monooxygenase that catalyzes the oxygenation of a wide variety of nitrogen- and sulfur-containing compounds including xenobiotics. Catalyzes the S-oxygenation of hypotaurine to produce taurine, an organic osmolyte involved in cell volume regulation as well as a variety of cytoprotective and developmental processes. In vitro, catalyzes the N-oxygenation of trimethylamine (TMA) to produce trimethylamine N-oxide (TMAO) and could therefore participate to the detoxification of this compound that is generated by the action of gut microbiota from dietary precursors such as choline, choline containing compounds, betaine or L-carnitine.</text>
</comment>
<evidence type="ECO:0000256" key="1">
    <source>
        <dbReference type="ARBA" id="ARBA00001974"/>
    </source>
</evidence>
<dbReference type="InterPro" id="IPR020946">
    <property type="entry name" value="Flavin_mOase-like"/>
</dbReference>
<dbReference type="GO" id="GO:0005789">
    <property type="term" value="C:endoplasmic reticulum membrane"/>
    <property type="evidence" value="ECO:0007669"/>
    <property type="project" value="UniProtKB-SubCell"/>
</dbReference>